<dbReference type="Proteomes" id="UP000595437">
    <property type="component" value="Chromosome 2"/>
</dbReference>
<evidence type="ECO:0000313" key="2">
    <source>
        <dbReference type="EMBL" id="QQP58171.1"/>
    </source>
</evidence>
<evidence type="ECO:0000259" key="1">
    <source>
        <dbReference type="PROSITE" id="PS50878"/>
    </source>
</evidence>
<dbReference type="AlphaFoldDB" id="A0A7T8KLK0"/>
<dbReference type="PROSITE" id="PS50878">
    <property type="entry name" value="RT_POL"/>
    <property type="match status" value="1"/>
</dbReference>
<dbReference type="InterPro" id="IPR000477">
    <property type="entry name" value="RT_dom"/>
</dbReference>
<accession>A0A7T8KLK0</accession>
<keyword evidence="2" id="KW-0548">Nucleotidyltransferase</keyword>
<dbReference type="OrthoDB" id="10065625at2759"/>
<keyword evidence="3" id="KW-1185">Reference proteome</keyword>
<feature type="domain" description="Reverse transcriptase" evidence="1">
    <location>
        <begin position="1"/>
        <end position="111"/>
    </location>
</feature>
<gene>
    <name evidence="2" type="ORF">FKW44_003402</name>
</gene>
<reference evidence="3" key="1">
    <citation type="submission" date="2021-01" db="EMBL/GenBank/DDBJ databases">
        <title>Caligus Genome Assembly.</title>
        <authorList>
            <person name="Gallardo-Escarate C."/>
        </authorList>
    </citation>
    <scope>NUCLEOTIDE SEQUENCE [LARGE SCALE GENOMIC DNA]</scope>
</reference>
<dbReference type="Pfam" id="PF00078">
    <property type="entry name" value="RVT_1"/>
    <property type="match status" value="1"/>
</dbReference>
<protein>
    <submittedName>
        <fullName evidence="2">RNA-directed DNA polymerase from transposon BS</fullName>
    </submittedName>
</protein>
<keyword evidence="2" id="KW-0695">RNA-directed DNA polymerase</keyword>
<dbReference type="GO" id="GO:0003964">
    <property type="term" value="F:RNA-directed DNA polymerase activity"/>
    <property type="evidence" value="ECO:0007669"/>
    <property type="project" value="UniProtKB-KW"/>
</dbReference>
<sequence>MDGGATKKLMLSYLTGGRQQVNWNGQRSNFLNIKYGVRQGSVLGPLLFILLTADLPDYLRVAVNPEAQLEVLLYADDTSIVISAPSWEQVDFAMGSASKALEAYLISMDST</sequence>
<organism evidence="2 3">
    <name type="scientific">Caligus rogercresseyi</name>
    <name type="common">Sea louse</name>
    <dbReference type="NCBI Taxonomy" id="217165"/>
    <lineage>
        <taxon>Eukaryota</taxon>
        <taxon>Metazoa</taxon>
        <taxon>Ecdysozoa</taxon>
        <taxon>Arthropoda</taxon>
        <taxon>Crustacea</taxon>
        <taxon>Multicrustacea</taxon>
        <taxon>Hexanauplia</taxon>
        <taxon>Copepoda</taxon>
        <taxon>Siphonostomatoida</taxon>
        <taxon>Caligidae</taxon>
        <taxon>Caligus</taxon>
    </lineage>
</organism>
<dbReference type="EMBL" id="CP045891">
    <property type="protein sequence ID" value="QQP58171.1"/>
    <property type="molecule type" value="Genomic_DNA"/>
</dbReference>
<proteinExistence type="predicted"/>
<keyword evidence="2" id="KW-0808">Transferase</keyword>
<evidence type="ECO:0000313" key="3">
    <source>
        <dbReference type="Proteomes" id="UP000595437"/>
    </source>
</evidence>
<name>A0A7T8KLK0_CALRO</name>